<dbReference type="SMART" id="SM00345">
    <property type="entry name" value="HTH_GNTR"/>
    <property type="match status" value="1"/>
</dbReference>
<dbReference type="Gene3D" id="1.10.10.10">
    <property type="entry name" value="Winged helix-like DNA-binding domain superfamily/Winged helix DNA-binding domain"/>
    <property type="match status" value="1"/>
</dbReference>
<dbReference type="AlphaFoldDB" id="A0A0J1CN47"/>
<protein>
    <recommendedName>
        <fullName evidence="4">HTH gntR-type domain-containing protein</fullName>
    </recommendedName>
</protein>
<dbReference type="SMART" id="SM00895">
    <property type="entry name" value="FCD"/>
    <property type="match status" value="1"/>
</dbReference>
<keyword evidence="2" id="KW-0238">DNA-binding</keyword>
<dbReference type="Gene3D" id="1.20.120.530">
    <property type="entry name" value="GntR ligand-binding domain-like"/>
    <property type="match status" value="1"/>
</dbReference>
<dbReference type="OrthoDB" id="9799812at2"/>
<evidence type="ECO:0000313" key="6">
    <source>
        <dbReference type="Proteomes" id="UP000035963"/>
    </source>
</evidence>
<gene>
    <name evidence="5" type="ORF">EOS_33805</name>
</gene>
<dbReference type="Proteomes" id="UP000035963">
    <property type="component" value="Unassembled WGS sequence"/>
</dbReference>
<dbReference type="InterPro" id="IPR000524">
    <property type="entry name" value="Tscrpt_reg_HTH_GntR"/>
</dbReference>
<comment type="caution">
    <text evidence="5">The sequence shown here is derived from an EMBL/GenBank/DDBJ whole genome shotgun (WGS) entry which is preliminary data.</text>
</comment>
<dbReference type="InterPro" id="IPR008920">
    <property type="entry name" value="TF_FadR/GntR_C"/>
</dbReference>
<dbReference type="PROSITE" id="PS50949">
    <property type="entry name" value="HTH_GNTR"/>
    <property type="match status" value="1"/>
</dbReference>
<keyword evidence="3" id="KW-0804">Transcription</keyword>
<evidence type="ECO:0000256" key="3">
    <source>
        <dbReference type="ARBA" id="ARBA00023163"/>
    </source>
</evidence>
<keyword evidence="6" id="KW-1185">Reference proteome</keyword>
<proteinExistence type="predicted"/>
<dbReference type="PANTHER" id="PTHR43537">
    <property type="entry name" value="TRANSCRIPTIONAL REGULATOR, GNTR FAMILY"/>
    <property type="match status" value="1"/>
</dbReference>
<dbReference type="PANTHER" id="PTHR43537:SF20">
    <property type="entry name" value="HTH-TYPE TRANSCRIPTIONAL REPRESSOR GLAR"/>
    <property type="match status" value="1"/>
</dbReference>
<dbReference type="GO" id="GO:0003677">
    <property type="term" value="F:DNA binding"/>
    <property type="evidence" value="ECO:0007669"/>
    <property type="project" value="UniProtKB-KW"/>
</dbReference>
<organism evidence="5 6">
    <name type="scientific">Caballeronia mineralivorans PML1(12)</name>
    <dbReference type="NCBI Taxonomy" id="908627"/>
    <lineage>
        <taxon>Bacteria</taxon>
        <taxon>Pseudomonadati</taxon>
        <taxon>Pseudomonadota</taxon>
        <taxon>Betaproteobacteria</taxon>
        <taxon>Burkholderiales</taxon>
        <taxon>Burkholderiaceae</taxon>
        <taxon>Caballeronia</taxon>
    </lineage>
</organism>
<keyword evidence="1" id="KW-0805">Transcription regulation</keyword>
<sequence length="236" mass="26434">MLTPTNAAHLLSSRTMAATLEDLVRRDIITGSLLPGSKLRVKELGERYGAGAIPLREALSRLCATGFVVAVDQKGFRVADISLEELVDITETRQDIERLAIVRAIRRRDTQWEGNVLSAHHQLQRLSVYEPQESNRLNPEWEVAHNRFHTVLIAGCQSERLTHFAMLLRDQTARYRHLSATAPHAHDRNLANEHDAIVHAVLSHDVELASSLLVEHFGRTTKLVAAALEVRLSKVT</sequence>
<name>A0A0J1CN47_9BURK</name>
<evidence type="ECO:0000313" key="5">
    <source>
        <dbReference type="EMBL" id="KLU21821.1"/>
    </source>
</evidence>
<dbReference type="SUPFAM" id="SSF48008">
    <property type="entry name" value="GntR ligand-binding domain-like"/>
    <property type="match status" value="1"/>
</dbReference>
<dbReference type="Pfam" id="PF00392">
    <property type="entry name" value="GntR"/>
    <property type="match status" value="1"/>
</dbReference>
<dbReference type="RefSeq" id="WP_047896571.1">
    <property type="nucleotide sequence ID" value="NZ_AEJF01000200.1"/>
</dbReference>
<evidence type="ECO:0000256" key="2">
    <source>
        <dbReference type="ARBA" id="ARBA00023125"/>
    </source>
</evidence>
<dbReference type="InterPro" id="IPR036390">
    <property type="entry name" value="WH_DNA-bd_sf"/>
</dbReference>
<reference evidence="5 6" key="1">
    <citation type="journal article" date="2015" name="Genome Announc.">
        <title>Draft Genome Sequence of Burkholderia sp. Strain PML1(12), an Ectomycorrhizosphere-Inhabiting Bacterium with Effective Mineral-Weathering Ability.</title>
        <authorList>
            <person name="Uroz S."/>
            <person name="Oger P."/>
        </authorList>
    </citation>
    <scope>NUCLEOTIDE SEQUENCE [LARGE SCALE GENOMIC DNA]</scope>
    <source>
        <strain evidence="6">PML1(12)</strain>
    </source>
</reference>
<dbReference type="PATRIC" id="fig|908627.4.peg.7562"/>
<dbReference type="SUPFAM" id="SSF46785">
    <property type="entry name" value="Winged helix' DNA-binding domain"/>
    <property type="match status" value="1"/>
</dbReference>
<dbReference type="EMBL" id="AEJF01000200">
    <property type="protein sequence ID" value="KLU21821.1"/>
    <property type="molecule type" value="Genomic_DNA"/>
</dbReference>
<evidence type="ECO:0000256" key="1">
    <source>
        <dbReference type="ARBA" id="ARBA00023015"/>
    </source>
</evidence>
<accession>A0A0J1CN47</accession>
<dbReference type="InterPro" id="IPR011711">
    <property type="entry name" value="GntR_C"/>
</dbReference>
<dbReference type="InterPro" id="IPR036388">
    <property type="entry name" value="WH-like_DNA-bd_sf"/>
</dbReference>
<evidence type="ECO:0000259" key="4">
    <source>
        <dbReference type="PROSITE" id="PS50949"/>
    </source>
</evidence>
<dbReference type="Pfam" id="PF07729">
    <property type="entry name" value="FCD"/>
    <property type="match status" value="1"/>
</dbReference>
<feature type="domain" description="HTH gntR-type" evidence="4">
    <location>
        <begin position="14"/>
        <end position="81"/>
    </location>
</feature>
<dbReference type="GO" id="GO:0003700">
    <property type="term" value="F:DNA-binding transcription factor activity"/>
    <property type="evidence" value="ECO:0007669"/>
    <property type="project" value="InterPro"/>
</dbReference>